<evidence type="ECO:0008006" key="4">
    <source>
        <dbReference type="Google" id="ProtNLM"/>
    </source>
</evidence>
<protein>
    <recommendedName>
        <fullName evidence="4">FBD domain-containing protein</fullName>
    </recommendedName>
</protein>
<reference evidence="2 3" key="1">
    <citation type="submission" date="2017-09" db="EMBL/GenBank/DDBJ databases">
        <title>WGS assembly of Aquilegia coerulea Goldsmith.</title>
        <authorList>
            <person name="Hodges S."/>
            <person name="Kramer E."/>
            <person name="Nordborg M."/>
            <person name="Tomkins J."/>
            <person name="Borevitz J."/>
            <person name="Derieg N."/>
            <person name="Yan J."/>
            <person name="Mihaltcheva S."/>
            <person name="Hayes R.D."/>
            <person name="Rokhsar D."/>
        </authorList>
    </citation>
    <scope>NUCLEOTIDE SEQUENCE [LARGE SCALE GENOMIC DNA]</scope>
    <source>
        <strain evidence="3">cv. Goldsmith</strain>
    </source>
</reference>
<dbReference type="AlphaFoldDB" id="A0A2G5CDA8"/>
<feature type="transmembrane region" description="Helical" evidence="1">
    <location>
        <begin position="238"/>
        <end position="257"/>
    </location>
</feature>
<keyword evidence="1" id="KW-0812">Transmembrane</keyword>
<dbReference type="InterPro" id="IPR032675">
    <property type="entry name" value="LRR_dom_sf"/>
</dbReference>
<sequence>MPDSIDLPSLRNLSLRSIDCLSDEFLDLYFNGCPLLESLSFIACDFLEEENVTFSAPQLKHLVIDTFNKGSDTPYNCKILVSAPNLISFQCCDYTSHEYCLENLSSLEVARFNMIVEEEYNEELDMFAPVYTKEDGRFMINCLKGISNVKSLTLNHHFLLVVAEAPDVLRMSPIPFRNLRFLKLDTWMGKAYIRAVMYILENSRDIETLVIEFSRVSFIFSWPCLFAPEFFQKQFLETFFSILRCLVCLIISIVNLIKLENSSAFKPGFEKS</sequence>
<dbReference type="Gene3D" id="3.80.10.10">
    <property type="entry name" value="Ribonuclease Inhibitor"/>
    <property type="match status" value="1"/>
</dbReference>
<dbReference type="PANTHER" id="PTHR31900">
    <property type="entry name" value="F-BOX/RNI SUPERFAMILY PROTEIN-RELATED"/>
    <property type="match status" value="1"/>
</dbReference>
<dbReference type="OrthoDB" id="673865at2759"/>
<dbReference type="EMBL" id="KZ305083">
    <property type="protein sequence ID" value="PIA28817.1"/>
    <property type="molecule type" value="Genomic_DNA"/>
</dbReference>
<keyword evidence="1" id="KW-1133">Transmembrane helix</keyword>
<dbReference type="SUPFAM" id="SSF52047">
    <property type="entry name" value="RNI-like"/>
    <property type="match status" value="1"/>
</dbReference>
<organism evidence="2 3">
    <name type="scientific">Aquilegia coerulea</name>
    <name type="common">Rocky mountain columbine</name>
    <dbReference type="NCBI Taxonomy" id="218851"/>
    <lineage>
        <taxon>Eukaryota</taxon>
        <taxon>Viridiplantae</taxon>
        <taxon>Streptophyta</taxon>
        <taxon>Embryophyta</taxon>
        <taxon>Tracheophyta</taxon>
        <taxon>Spermatophyta</taxon>
        <taxon>Magnoliopsida</taxon>
        <taxon>Ranunculales</taxon>
        <taxon>Ranunculaceae</taxon>
        <taxon>Thalictroideae</taxon>
        <taxon>Aquilegia</taxon>
    </lineage>
</organism>
<dbReference type="PANTHER" id="PTHR31900:SF30">
    <property type="entry name" value="SUPERFAMILY PROTEIN, PUTATIVE-RELATED"/>
    <property type="match status" value="1"/>
</dbReference>
<gene>
    <name evidence="2" type="ORF">AQUCO_06600024v1</name>
</gene>
<accession>A0A2G5CDA8</accession>
<dbReference type="InterPro" id="IPR050232">
    <property type="entry name" value="FBL13/AtMIF1-like"/>
</dbReference>
<proteinExistence type="predicted"/>
<evidence type="ECO:0000313" key="2">
    <source>
        <dbReference type="EMBL" id="PIA28817.1"/>
    </source>
</evidence>
<keyword evidence="3" id="KW-1185">Reference proteome</keyword>
<dbReference type="Proteomes" id="UP000230069">
    <property type="component" value="Unassembled WGS sequence"/>
</dbReference>
<evidence type="ECO:0000256" key="1">
    <source>
        <dbReference type="SAM" id="Phobius"/>
    </source>
</evidence>
<name>A0A2G5CDA8_AQUCA</name>
<evidence type="ECO:0000313" key="3">
    <source>
        <dbReference type="Proteomes" id="UP000230069"/>
    </source>
</evidence>
<keyword evidence="1" id="KW-0472">Membrane</keyword>